<dbReference type="PANTHER" id="PTHR43214">
    <property type="entry name" value="TWO-COMPONENT RESPONSE REGULATOR"/>
    <property type="match status" value="1"/>
</dbReference>
<proteinExistence type="predicted"/>
<sequence>MITMIIADDQMLTREGLRTILELEDDFSIVGLAHNGEEACEMTARLRPDLVMMDIQMPIMDGITALKKIKQSYPETFILILSTFLEDNYIIEGIANGASGYLLKDMEADKMITAIRDTVTGQFIMPTAVAARLAMKISQLTADRQPAPISNEHIQLSDREREIADLLMKGHSNREIAAALFISEGTTRNYVSNLYNKLDVFDRVQAVVRLQSLK</sequence>
<evidence type="ECO:0000259" key="5">
    <source>
        <dbReference type="SMART" id="SM00421"/>
    </source>
</evidence>
<evidence type="ECO:0000256" key="1">
    <source>
        <dbReference type="ARBA" id="ARBA00022553"/>
    </source>
</evidence>
<dbReference type="PANTHER" id="PTHR43214:SF24">
    <property type="entry name" value="TRANSCRIPTIONAL REGULATORY PROTEIN NARL-RELATED"/>
    <property type="match status" value="1"/>
</dbReference>
<dbReference type="EMBL" id="CP119317">
    <property type="protein sequence ID" value="WEK54069.1"/>
    <property type="molecule type" value="Genomic_DNA"/>
</dbReference>
<dbReference type="CDD" id="cd06170">
    <property type="entry name" value="LuxR_C_like"/>
    <property type="match status" value="1"/>
</dbReference>
<dbReference type="InterPro" id="IPR016032">
    <property type="entry name" value="Sig_transdc_resp-reg_C-effctor"/>
</dbReference>
<keyword evidence="1" id="KW-0597">Phosphoprotein</keyword>
<reference evidence="7" key="1">
    <citation type="submission" date="2023-03" db="EMBL/GenBank/DDBJ databases">
        <title>Andean soil-derived lignocellulolytic bacterial consortium as a source of novel taxa and putative plastic-active enzymes.</title>
        <authorList>
            <person name="Diaz-Garcia L."/>
            <person name="Chuvochina M."/>
            <person name="Feuerriegel G."/>
            <person name="Bunk B."/>
            <person name="Sproer C."/>
            <person name="Streit W.R."/>
            <person name="Rodriguez L.M."/>
            <person name="Overmann J."/>
            <person name="Jimenez D.J."/>
        </authorList>
    </citation>
    <scope>NUCLEOTIDE SEQUENCE</scope>
    <source>
        <strain evidence="7">MAG 2441</strain>
    </source>
</reference>
<organism evidence="7 8">
    <name type="scientific">Candidatus Cohnella colombiensis</name>
    <dbReference type="NCBI Taxonomy" id="3121368"/>
    <lineage>
        <taxon>Bacteria</taxon>
        <taxon>Bacillati</taxon>
        <taxon>Bacillota</taxon>
        <taxon>Bacilli</taxon>
        <taxon>Bacillales</taxon>
        <taxon>Paenibacillaceae</taxon>
        <taxon>Cohnella</taxon>
    </lineage>
</organism>
<dbReference type="SMART" id="SM00448">
    <property type="entry name" value="REC"/>
    <property type="match status" value="1"/>
</dbReference>
<dbReference type="Pfam" id="PF00196">
    <property type="entry name" value="GerE"/>
    <property type="match status" value="1"/>
</dbReference>
<evidence type="ECO:0000313" key="8">
    <source>
        <dbReference type="Proteomes" id="UP001178662"/>
    </source>
</evidence>
<dbReference type="SMART" id="SM00421">
    <property type="entry name" value="HTH_LUXR"/>
    <property type="match status" value="1"/>
</dbReference>
<dbReference type="Gene3D" id="3.40.50.2300">
    <property type="match status" value="1"/>
</dbReference>
<evidence type="ECO:0000256" key="3">
    <source>
        <dbReference type="ARBA" id="ARBA00023125"/>
    </source>
</evidence>
<evidence type="ECO:0000256" key="2">
    <source>
        <dbReference type="ARBA" id="ARBA00023015"/>
    </source>
</evidence>
<keyword evidence="4" id="KW-0804">Transcription</keyword>
<dbReference type="InterPro" id="IPR000792">
    <property type="entry name" value="Tscrpt_reg_LuxR_C"/>
</dbReference>
<dbReference type="PRINTS" id="PR00038">
    <property type="entry name" value="HTHLUXR"/>
</dbReference>
<evidence type="ECO:0000313" key="7">
    <source>
        <dbReference type="EMBL" id="WEK54069.1"/>
    </source>
</evidence>
<dbReference type="InterPro" id="IPR039420">
    <property type="entry name" value="WalR-like"/>
</dbReference>
<dbReference type="AlphaFoldDB" id="A0AA95JFB5"/>
<feature type="domain" description="HTH luxR-type" evidence="5">
    <location>
        <begin position="153"/>
        <end position="210"/>
    </location>
</feature>
<accession>A0AA95JFB5</accession>
<dbReference type="GO" id="GO:0006355">
    <property type="term" value="P:regulation of DNA-templated transcription"/>
    <property type="evidence" value="ECO:0007669"/>
    <property type="project" value="InterPro"/>
</dbReference>
<dbReference type="InterPro" id="IPR001789">
    <property type="entry name" value="Sig_transdc_resp-reg_receiver"/>
</dbReference>
<dbReference type="SUPFAM" id="SSF46894">
    <property type="entry name" value="C-terminal effector domain of the bipartite response regulators"/>
    <property type="match status" value="1"/>
</dbReference>
<dbReference type="InterPro" id="IPR011006">
    <property type="entry name" value="CheY-like_superfamily"/>
</dbReference>
<name>A0AA95JFB5_9BACL</name>
<dbReference type="CDD" id="cd17535">
    <property type="entry name" value="REC_NarL-like"/>
    <property type="match status" value="1"/>
</dbReference>
<gene>
    <name evidence="7" type="ORF">P0Y55_16130</name>
</gene>
<dbReference type="GO" id="GO:0000160">
    <property type="term" value="P:phosphorelay signal transduction system"/>
    <property type="evidence" value="ECO:0007669"/>
    <property type="project" value="InterPro"/>
</dbReference>
<keyword evidence="2" id="KW-0805">Transcription regulation</keyword>
<dbReference type="SUPFAM" id="SSF52172">
    <property type="entry name" value="CheY-like"/>
    <property type="match status" value="1"/>
</dbReference>
<dbReference type="Proteomes" id="UP001178662">
    <property type="component" value="Chromosome"/>
</dbReference>
<keyword evidence="8" id="KW-1185">Reference proteome</keyword>
<dbReference type="Pfam" id="PF00072">
    <property type="entry name" value="Response_reg"/>
    <property type="match status" value="1"/>
</dbReference>
<feature type="domain" description="Response regulatory" evidence="6">
    <location>
        <begin position="2"/>
        <end position="115"/>
    </location>
</feature>
<evidence type="ECO:0000259" key="6">
    <source>
        <dbReference type="SMART" id="SM00448"/>
    </source>
</evidence>
<protein>
    <submittedName>
        <fullName evidence="7">Response regulator transcription factor</fullName>
    </submittedName>
</protein>
<keyword evidence="3" id="KW-0238">DNA-binding</keyword>
<dbReference type="GO" id="GO:0003677">
    <property type="term" value="F:DNA binding"/>
    <property type="evidence" value="ECO:0007669"/>
    <property type="project" value="UniProtKB-KW"/>
</dbReference>
<evidence type="ECO:0000256" key="4">
    <source>
        <dbReference type="ARBA" id="ARBA00023163"/>
    </source>
</evidence>
<dbReference type="InterPro" id="IPR058245">
    <property type="entry name" value="NreC/VraR/RcsB-like_REC"/>
</dbReference>